<feature type="domain" description="HMA" evidence="2">
    <location>
        <begin position="1"/>
        <end position="63"/>
    </location>
</feature>
<dbReference type="SUPFAM" id="SSF55008">
    <property type="entry name" value="HMA, heavy metal-associated domain"/>
    <property type="match status" value="1"/>
</dbReference>
<reference evidence="3 4" key="1">
    <citation type="submission" date="2019-03" db="EMBL/GenBank/DDBJ databases">
        <title>Genomic Encyclopedia of Type Strains, Phase IV (KMG-IV): sequencing the most valuable type-strain genomes for metagenomic binning, comparative biology and taxonomic classification.</title>
        <authorList>
            <person name="Goeker M."/>
        </authorList>
    </citation>
    <scope>NUCLEOTIDE SEQUENCE [LARGE SCALE GENOMIC DNA]</scope>
    <source>
        <strain evidence="3 4">DSM 7445</strain>
    </source>
</reference>
<sequence length="68" mass="6940">MYELQVEGMTCGGCANGVRRSVQAVDSSAKVNVDLAAKKVHVETSADLDAIKSAIADAGFPVVASTSV</sequence>
<accession>A0A4R3HRV5</accession>
<dbReference type="Proteomes" id="UP000295382">
    <property type="component" value="Unassembled WGS sequence"/>
</dbReference>
<dbReference type="OrthoDB" id="9813965at2"/>
<dbReference type="InterPro" id="IPR017969">
    <property type="entry name" value="Heavy-metal-associated_CS"/>
</dbReference>
<dbReference type="InterPro" id="IPR036163">
    <property type="entry name" value="HMA_dom_sf"/>
</dbReference>
<comment type="caution">
    <text evidence="3">The sequence shown here is derived from an EMBL/GenBank/DDBJ whole genome shotgun (WGS) entry which is preliminary data.</text>
</comment>
<proteinExistence type="predicted"/>
<dbReference type="RefSeq" id="WP_132260296.1">
    <property type="nucleotide sequence ID" value="NZ_SLZQ01000018.1"/>
</dbReference>
<protein>
    <submittedName>
        <fullName evidence="3">Copper chaperone</fullName>
    </submittedName>
</protein>
<keyword evidence="1" id="KW-0479">Metal-binding</keyword>
<dbReference type="GO" id="GO:0046872">
    <property type="term" value="F:metal ion binding"/>
    <property type="evidence" value="ECO:0007669"/>
    <property type="project" value="UniProtKB-KW"/>
</dbReference>
<dbReference type="EMBL" id="SLZQ01000018">
    <property type="protein sequence ID" value="TCS33087.1"/>
    <property type="molecule type" value="Genomic_DNA"/>
</dbReference>
<dbReference type="Pfam" id="PF00403">
    <property type="entry name" value="HMA"/>
    <property type="match status" value="1"/>
</dbReference>
<evidence type="ECO:0000313" key="3">
    <source>
        <dbReference type="EMBL" id="TCS33087.1"/>
    </source>
</evidence>
<dbReference type="PROSITE" id="PS01047">
    <property type="entry name" value="HMA_1"/>
    <property type="match status" value="1"/>
</dbReference>
<keyword evidence="4" id="KW-1185">Reference proteome</keyword>
<dbReference type="CDD" id="cd00371">
    <property type="entry name" value="HMA"/>
    <property type="match status" value="1"/>
</dbReference>
<dbReference type="Gene3D" id="3.30.70.100">
    <property type="match status" value="1"/>
</dbReference>
<dbReference type="PROSITE" id="PS50846">
    <property type="entry name" value="HMA_2"/>
    <property type="match status" value="1"/>
</dbReference>
<gene>
    <name evidence="3" type="ORF">EDC30_11828</name>
</gene>
<dbReference type="AlphaFoldDB" id="A0A4R3HRV5"/>
<organism evidence="3 4">
    <name type="scientific">Paucimonas lemoignei</name>
    <name type="common">Pseudomonas lemoignei</name>
    <dbReference type="NCBI Taxonomy" id="29443"/>
    <lineage>
        <taxon>Bacteria</taxon>
        <taxon>Pseudomonadati</taxon>
        <taxon>Pseudomonadota</taxon>
        <taxon>Betaproteobacteria</taxon>
        <taxon>Burkholderiales</taxon>
        <taxon>Burkholderiaceae</taxon>
        <taxon>Paucimonas</taxon>
    </lineage>
</organism>
<evidence type="ECO:0000313" key="4">
    <source>
        <dbReference type="Proteomes" id="UP000295382"/>
    </source>
</evidence>
<evidence type="ECO:0000259" key="2">
    <source>
        <dbReference type="PROSITE" id="PS50846"/>
    </source>
</evidence>
<evidence type="ECO:0000256" key="1">
    <source>
        <dbReference type="ARBA" id="ARBA00022723"/>
    </source>
</evidence>
<name>A0A4R3HRV5_PAULE</name>
<dbReference type="InterPro" id="IPR006121">
    <property type="entry name" value="HMA_dom"/>
</dbReference>